<comment type="caution">
    <text evidence="8">The sequence shown here is derived from an EMBL/GenBank/DDBJ whole genome shotgun (WGS) entry which is preliminary data.</text>
</comment>
<dbReference type="GO" id="GO:0008239">
    <property type="term" value="F:dipeptidyl-peptidase activity"/>
    <property type="evidence" value="ECO:0007669"/>
    <property type="project" value="UniProtKB-UniRule"/>
</dbReference>
<reference evidence="8" key="2">
    <citation type="submission" date="2021-04" db="EMBL/GenBank/DDBJ databases">
        <authorList>
            <person name="Gilroy R."/>
        </authorList>
    </citation>
    <scope>NUCLEOTIDE SEQUENCE</scope>
    <source>
        <strain evidence="8">ChiHjej11B10-19426</strain>
    </source>
</reference>
<evidence type="ECO:0000256" key="5">
    <source>
        <dbReference type="ARBA" id="ARBA00022801"/>
    </source>
</evidence>
<protein>
    <recommendedName>
        <fullName evidence="7">Dipeptidyl-peptidase</fullName>
        <ecNumber evidence="7">3.4.14.-</ecNumber>
    </recommendedName>
</protein>
<accession>A0A9D2ILX5</accession>
<evidence type="ECO:0000256" key="2">
    <source>
        <dbReference type="ARBA" id="ARBA00022438"/>
    </source>
</evidence>
<gene>
    <name evidence="8" type="ORF">H9816_03790</name>
</gene>
<feature type="chain" id="PRO_5039748087" description="Dipeptidyl-peptidase" evidence="7">
    <location>
        <begin position="21"/>
        <end position="706"/>
    </location>
</feature>
<dbReference type="EC" id="3.4.14.-" evidence="7"/>
<comment type="similarity">
    <text evidence="1 7">Belongs to the peptidase S46 family.</text>
</comment>
<keyword evidence="4 7" id="KW-0732">Signal</keyword>
<dbReference type="PANTHER" id="PTHR38469">
    <property type="entry name" value="PERIPLASMIC PEPTIDASE SUBFAMILY S1B"/>
    <property type="match status" value="1"/>
</dbReference>
<dbReference type="GO" id="GO:0006508">
    <property type="term" value="P:proteolysis"/>
    <property type="evidence" value="ECO:0007669"/>
    <property type="project" value="UniProtKB-KW"/>
</dbReference>
<comment type="function">
    <text evidence="7">Catalyzes the removal of dipeptides from the N-terminus of oligopeptides.</text>
</comment>
<evidence type="ECO:0000313" key="8">
    <source>
        <dbReference type="EMBL" id="HIZ15017.1"/>
    </source>
</evidence>
<organism evidence="8 9">
    <name type="scientific">Candidatus Tidjanibacter faecipullorum</name>
    <dbReference type="NCBI Taxonomy" id="2838766"/>
    <lineage>
        <taxon>Bacteria</taxon>
        <taxon>Pseudomonadati</taxon>
        <taxon>Bacteroidota</taxon>
        <taxon>Bacteroidia</taxon>
        <taxon>Bacteroidales</taxon>
        <taxon>Rikenellaceae</taxon>
        <taxon>Tidjanibacter</taxon>
    </lineage>
</organism>
<proteinExistence type="inferred from homology"/>
<dbReference type="AlphaFoldDB" id="A0A9D2ILX5"/>
<dbReference type="PANTHER" id="PTHR38469:SF1">
    <property type="entry name" value="PERIPLASMIC PEPTIDASE SUBFAMILY S1B"/>
    <property type="match status" value="1"/>
</dbReference>
<dbReference type="InterPro" id="IPR043504">
    <property type="entry name" value="Peptidase_S1_PA_chymotrypsin"/>
</dbReference>
<dbReference type="InterPro" id="IPR009003">
    <property type="entry name" value="Peptidase_S1_PA"/>
</dbReference>
<sequence>MKRFFLSALCALTVGFTALADEGMWLLPFLQKMNAADMKAAGLKIDVDEIYNPDGQSLKDAIIIFGRGCTGEIVSPEGLIFTNHHCGYSSIQQLSTTENDYLADGFWAMSRAEEIPVPGLTVQFVRSIHDVTAELTKGLEKASYDKYTATVAKRIEKLQKKWEKQNPGKKILIEDFYGGNQYLLFVMEEYKDVRFVGAPPSSIGKFGGDTDNWMWPRHTGDFSIFRVYAAPDGVTPAEYSEENVPYQAPVHLTVSAQGYKEGDYTMVMGFPGSTERYMTTYEIDEMLNVSNPNRIRIRGERQEILAEDMAASDKVRIQYADKYATSSNYWKNSIGMSKAVRKLGIRDQRAELEAAFTEWASADPAREKYLRALPLIAEARAISMPLTSDMQVMIEAIFTSIEIGTNAATLEKNLPALKDEQARKEYVAALYKDYNEATDKKVTKRMIELAMEMISEANMPAFITEEVEGRFNGDVQAYVNWLYETSVFANREKVDAYLADHTELPADDPAYLLYKSTADKYAALATQIKEPAMMFAEGHKLLIAGLLEMDADGKHYPDANFTIRLTYGNIKPYSPADAVEYNYYTTINGIMEKENPNDSEFIVPARLKELYEAKDYGRYADENGTVRTCFISTNDITGGNSGSPVLNDRGQLIGLAFDGNWEAMSGDVLFEQNMQRCIDLDVRYVLFIIDKFAGAGHLLDEMTIVW</sequence>
<keyword evidence="5 7" id="KW-0378">Hydrolase</keyword>
<evidence type="ECO:0000256" key="3">
    <source>
        <dbReference type="ARBA" id="ARBA00022670"/>
    </source>
</evidence>
<dbReference type="Gene3D" id="2.40.10.10">
    <property type="entry name" value="Trypsin-like serine proteases"/>
    <property type="match status" value="1"/>
</dbReference>
<dbReference type="SUPFAM" id="SSF50494">
    <property type="entry name" value="Trypsin-like serine proteases"/>
    <property type="match status" value="1"/>
</dbReference>
<evidence type="ECO:0000313" key="9">
    <source>
        <dbReference type="Proteomes" id="UP000824014"/>
    </source>
</evidence>
<keyword evidence="6 7" id="KW-0720">Serine protease</keyword>
<feature type="signal peptide" evidence="7">
    <location>
        <begin position="1"/>
        <end position="20"/>
    </location>
</feature>
<dbReference type="EMBL" id="DXCC01000010">
    <property type="protein sequence ID" value="HIZ15017.1"/>
    <property type="molecule type" value="Genomic_DNA"/>
</dbReference>
<reference evidence="8" key="1">
    <citation type="journal article" date="2021" name="PeerJ">
        <title>Extensive microbial diversity within the chicken gut microbiome revealed by metagenomics and culture.</title>
        <authorList>
            <person name="Gilroy R."/>
            <person name="Ravi A."/>
            <person name="Getino M."/>
            <person name="Pursley I."/>
            <person name="Horton D.L."/>
            <person name="Alikhan N.F."/>
            <person name="Baker D."/>
            <person name="Gharbi K."/>
            <person name="Hall N."/>
            <person name="Watson M."/>
            <person name="Adriaenssens E.M."/>
            <person name="Foster-Nyarko E."/>
            <person name="Jarju S."/>
            <person name="Secka A."/>
            <person name="Antonio M."/>
            <person name="Oren A."/>
            <person name="Chaudhuri R.R."/>
            <person name="La Ragione R."/>
            <person name="Hildebrand F."/>
            <person name="Pallen M.J."/>
        </authorList>
    </citation>
    <scope>NUCLEOTIDE SEQUENCE</scope>
    <source>
        <strain evidence="8">ChiHjej11B10-19426</strain>
    </source>
</reference>
<evidence type="ECO:0000256" key="6">
    <source>
        <dbReference type="ARBA" id="ARBA00022825"/>
    </source>
</evidence>
<keyword evidence="3 7" id="KW-0645">Protease</keyword>
<evidence type="ECO:0000256" key="4">
    <source>
        <dbReference type="ARBA" id="ARBA00022729"/>
    </source>
</evidence>
<dbReference type="Proteomes" id="UP000824014">
    <property type="component" value="Unassembled WGS sequence"/>
</dbReference>
<evidence type="ECO:0000256" key="7">
    <source>
        <dbReference type="RuleBase" id="RU366067"/>
    </source>
</evidence>
<dbReference type="GO" id="GO:0043171">
    <property type="term" value="P:peptide catabolic process"/>
    <property type="evidence" value="ECO:0007669"/>
    <property type="project" value="UniProtKB-UniRule"/>
</dbReference>
<dbReference type="Pfam" id="PF10459">
    <property type="entry name" value="Peptidase_S46"/>
    <property type="match status" value="1"/>
</dbReference>
<evidence type="ECO:0000256" key="1">
    <source>
        <dbReference type="ARBA" id="ARBA00010491"/>
    </source>
</evidence>
<name>A0A9D2ILX5_9BACT</name>
<dbReference type="GO" id="GO:0070009">
    <property type="term" value="F:serine-type aminopeptidase activity"/>
    <property type="evidence" value="ECO:0007669"/>
    <property type="project" value="UniProtKB-UniRule"/>
</dbReference>
<dbReference type="InterPro" id="IPR019500">
    <property type="entry name" value="Pep_S46"/>
</dbReference>
<keyword evidence="2 7" id="KW-0031">Aminopeptidase</keyword>